<dbReference type="SMART" id="SM01025">
    <property type="entry name" value="BEN"/>
    <property type="match status" value="1"/>
</dbReference>
<keyword evidence="2" id="KW-0832">Ubl conjugation</keyword>
<feature type="region of interest" description="Disordered" evidence="3">
    <location>
        <begin position="126"/>
        <end position="212"/>
    </location>
</feature>
<proteinExistence type="predicted"/>
<dbReference type="InterPro" id="IPR011333">
    <property type="entry name" value="SKP1/BTB/POZ_sf"/>
</dbReference>
<dbReference type="GO" id="GO:0006281">
    <property type="term" value="P:DNA repair"/>
    <property type="evidence" value="ECO:0007669"/>
    <property type="project" value="InterPro"/>
</dbReference>
<dbReference type="STRING" id="7102.A0A2A4KA70"/>
<dbReference type="Gene3D" id="3.40.50.150">
    <property type="entry name" value="Vaccinia Virus protein VP39"/>
    <property type="match status" value="1"/>
</dbReference>
<feature type="domain" description="BEN" evidence="5">
    <location>
        <begin position="322"/>
        <end position="461"/>
    </location>
</feature>
<dbReference type="PROSITE" id="PS50097">
    <property type="entry name" value="BTB"/>
    <property type="match status" value="1"/>
</dbReference>
<dbReference type="Pfam" id="PF15925">
    <property type="entry name" value="SOSSC"/>
    <property type="match status" value="1"/>
</dbReference>
<dbReference type="Gene3D" id="3.30.710.10">
    <property type="entry name" value="Potassium Channel Kv1.1, Chain A"/>
    <property type="match status" value="1"/>
</dbReference>
<reference evidence="6" key="1">
    <citation type="submission" date="2017-09" db="EMBL/GenBank/DDBJ databases">
        <title>Contemporary evolution of a Lepidopteran species, Heliothis virescens, in response to modern agricultural practices.</title>
        <authorList>
            <person name="Fritz M.L."/>
            <person name="Deyonke A.M."/>
            <person name="Papanicolaou A."/>
            <person name="Micinski S."/>
            <person name="Westbrook J."/>
            <person name="Gould F."/>
        </authorList>
    </citation>
    <scope>NUCLEOTIDE SEQUENCE [LARGE SCALE GENOMIC DNA]</scope>
    <source>
        <strain evidence="6">HvINT-</strain>
        <tissue evidence="6">Whole body</tissue>
    </source>
</reference>
<dbReference type="PANTHER" id="PTHR23290">
    <property type="entry name" value="RRNA N6-ADENOSINE-METHYLTRANSFERASE METTL5"/>
    <property type="match status" value="1"/>
</dbReference>
<evidence type="ECO:0000256" key="1">
    <source>
        <dbReference type="ARBA" id="ARBA00022499"/>
    </source>
</evidence>
<feature type="domain" description="BTB" evidence="4">
    <location>
        <begin position="37"/>
        <end position="102"/>
    </location>
</feature>
<protein>
    <recommendedName>
        <fullName evidence="7">BTB domain-containing protein</fullName>
    </recommendedName>
</protein>
<dbReference type="SMART" id="SM00225">
    <property type="entry name" value="BTB"/>
    <property type="match status" value="1"/>
</dbReference>
<dbReference type="CDD" id="cd18315">
    <property type="entry name" value="BTB_POZ_BAB-like"/>
    <property type="match status" value="1"/>
</dbReference>
<feature type="region of interest" description="Disordered" evidence="3">
    <location>
        <begin position="537"/>
        <end position="556"/>
    </location>
</feature>
<name>A0A2A4KA70_HELVI</name>
<dbReference type="GO" id="GO:0070876">
    <property type="term" value="C:SOSS complex"/>
    <property type="evidence" value="ECO:0007669"/>
    <property type="project" value="InterPro"/>
</dbReference>
<dbReference type="EMBL" id="NWSH01000001">
    <property type="protein sequence ID" value="PCG81107.1"/>
    <property type="molecule type" value="Genomic_DNA"/>
</dbReference>
<accession>A0A2A4KA70</accession>
<evidence type="ECO:0000256" key="3">
    <source>
        <dbReference type="SAM" id="MobiDB-lite"/>
    </source>
</evidence>
<dbReference type="SUPFAM" id="SSF53335">
    <property type="entry name" value="S-adenosyl-L-methionine-dependent methyltransferases"/>
    <property type="match status" value="1"/>
</dbReference>
<keyword evidence="1" id="KW-1017">Isopeptide bond</keyword>
<gene>
    <name evidence="6" type="ORF">B5V51_19</name>
</gene>
<feature type="compositionally biased region" description="Low complexity" evidence="3">
    <location>
        <begin position="145"/>
        <end position="158"/>
    </location>
</feature>
<dbReference type="InterPro" id="IPR018379">
    <property type="entry name" value="BEN_domain"/>
</dbReference>
<dbReference type="PROSITE" id="PS51457">
    <property type="entry name" value="BEN"/>
    <property type="match status" value="1"/>
</dbReference>
<comment type="caution">
    <text evidence="6">The sequence shown here is derived from an EMBL/GenBank/DDBJ whole genome shotgun (WGS) entry which is preliminary data.</text>
</comment>
<dbReference type="SUPFAM" id="SSF54695">
    <property type="entry name" value="POZ domain"/>
    <property type="match status" value="1"/>
</dbReference>
<dbReference type="InterPro" id="IPR000210">
    <property type="entry name" value="BTB/POZ_dom"/>
</dbReference>
<dbReference type="PROSITE" id="PS00092">
    <property type="entry name" value="N6_MTASE"/>
    <property type="match status" value="1"/>
</dbReference>
<dbReference type="InterPro" id="IPR031821">
    <property type="entry name" value="SOSSC"/>
</dbReference>
<dbReference type="Pfam" id="PF03602">
    <property type="entry name" value="Cons_hypoth95"/>
    <property type="match status" value="1"/>
</dbReference>
<dbReference type="CDD" id="cd02440">
    <property type="entry name" value="AdoMet_MTases"/>
    <property type="match status" value="1"/>
</dbReference>
<dbReference type="GO" id="GO:0003677">
    <property type="term" value="F:DNA binding"/>
    <property type="evidence" value="ECO:0007669"/>
    <property type="project" value="InterPro"/>
</dbReference>
<organism evidence="6">
    <name type="scientific">Heliothis virescens</name>
    <name type="common">Tobacco budworm moth</name>
    <dbReference type="NCBI Taxonomy" id="7102"/>
    <lineage>
        <taxon>Eukaryota</taxon>
        <taxon>Metazoa</taxon>
        <taxon>Ecdysozoa</taxon>
        <taxon>Arthropoda</taxon>
        <taxon>Hexapoda</taxon>
        <taxon>Insecta</taxon>
        <taxon>Pterygota</taxon>
        <taxon>Neoptera</taxon>
        <taxon>Endopterygota</taxon>
        <taxon>Lepidoptera</taxon>
        <taxon>Glossata</taxon>
        <taxon>Ditrysia</taxon>
        <taxon>Noctuoidea</taxon>
        <taxon>Noctuidae</taxon>
        <taxon>Heliothinae</taxon>
        <taxon>Heliothis</taxon>
    </lineage>
</organism>
<dbReference type="Pfam" id="PF10523">
    <property type="entry name" value="BEN"/>
    <property type="match status" value="1"/>
</dbReference>
<feature type="compositionally biased region" description="Polar residues" evidence="3">
    <location>
        <begin position="172"/>
        <end position="204"/>
    </location>
</feature>
<dbReference type="Pfam" id="PF00651">
    <property type="entry name" value="BTB"/>
    <property type="match status" value="1"/>
</dbReference>
<evidence type="ECO:0008006" key="7">
    <source>
        <dbReference type="Google" id="ProtNLM"/>
    </source>
</evidence>
<dbReference type="Gene3D" id="1.10.10.2590">
    <property type="entry name" value="BEN domain"/>
    <property type="match status" value="1"/>
</dbReference>
<dbReference type="GO" id="GO:0008988">
    <property type="term" value="F:rRNA (adenine-N6-)-methyltransferase activity"/>
    <property type="evidence" value="ECO:0007669"/>
    <property type="project" value="TreeGrafter"/>
</dbReference>
<dbReference type="InterPro" id="IPR051720">
    <property type="entry name" value="rRNA_MeTrfase/Polyamine_Synth"/>
</dbReference>
<evidence type="ECO:0000313" key="6">
    <source>
        <dbReference type="EMBL" id="PCG81107.1"/>
    </source>
</evidence>
<dbReference type="AlphaFoldDB" id="A0A2A4KA70"/>
<evidence type="ECO:0000256" key="2">
    <source>
        <dbReference type="ARBA" id="ARBA00022843"/>
    </source>
</evidence>
<dbReference type="InterPro" id="IPR029063">
    <property type="entry name" value="SAM-dependent_MTases_sf"/>
</dbReference>
<evidence type="ECO:0000259" key="4">
    <source>
        <dbReference type="PROSITE" id="PS50097"/>
    </source>
</evidence>
<evidence type="ECO:0000259" key="5">
    <source>
        <dbReference type="PROSITE" id="PS51457"/>
    </source>
</evidence>
<sequence>MEGTELGGDQQFCLRWNNFQANITSQFEALRDDEDFVDVTLACEGHRLEAHKVVLSACSPYFKELFKNNPCPHPIIFMRDCEVSHVRALLQFMYVGQVNIAQAQLSAFLRTADALQIRGLTDCSQHNDKKVNRKSPPSQLRNLLSAKPSHSTSSSKAANQNVETTSVEDQEQNTSRRSTRNSPDVARNNLNEEAPFQTSSQMRPNNDDYREIPNYPALRVKTDLEATDVKNEESDILMDPGDPERTDKCQEFNASDLLEPKMEVMEQEASDEERSSFPQIYYNENNALANPFAALQGNMELMAGMNTELRDENAEAVGRWDGRRNRPVPDAVWLEQHRRALPFVIKRENERGGAAAPRLIKLGEGVEIREELLRGVKWGDYRKVTRGLAAALFSPIELATCSVTGQRWSRAGQESRPTKPPLDRRRVHALISYVSRHFPDVEVSRIKQVLAYKCKENCAALRMRTARENKGTRRSASAEALVAGSRAPVDRLERFIFICAASRRRTTAAPYEIVYKRGRREDGLLVIRQPAMVQRRPVRGAVRQREGAAQSRSLDSVGRCTNSRRFSELTNRKILEELQLKKQMLLKQGAVAPLTATSISLTQPNPVSQLPMCSIPPVSATAGFPQLPEANIVNTSHRAALQHANATSCAMAAVMKLKTLQGHLESLSGFAEPKIQYEQYETPAQLAATALYTIQTQFESIENCTVLDAGCGPGIWGIGAALLGASMVTSVDIDDDVLEVFKENVDDMEINNIDAIQCDFLDSKVCRWEAYFDTVLMNPPFGTKNNTGIDMQFLRMGTLLSCDSVYSLHKTSTRNHIIKKIKDWGMKGNVIAEMKYPLPATYRFHKQHNMDIAVDIWRVYH</sequence>
<dbReference type="PANTHER" id="PTHR23290:SF0">
    <property type="entry name" value="RRNA N6-ADENOSINE-METHYLTRANSFERASE METTL5"/>
    <property type="match status" value="1"/>
</dbReference>
<dbReference type="InterPro" id="IPR002052">
    <property type="entry name" value="DNA_methylase_N6_adenine_CS"/>
</dbReference>